<dbReference type="Gene3D" id="3.30.420.10">
    <property type="entry name" value="Ribonuclease H-like superfamily/Ribonuclease H"/>
    <property type="match status" value="1"/>
</dbReference>
<organism evidence="2 3">
    <name type="scientific">Micromonospora rosaria</name>
    <dbReference type="NCBI Taxonomy" id="47874"/>
    <lineage>
        <taxon>Bacteria</taxon>
        <taxon>Bacillati</taxon>
        <taxon>Actinomycetota</taxon>
        <taxon>Actinomycetes</taxon>
        <taxon>Micromonosporales</taxon>
        <taxon>Micromonosporaceae</taxon>
        <taxon>Micromonospora</taxon>
    </lineage>
</organism>
<reference evidence="2 3" key="1">
    <citation type="submission" date="2016-01" db="EMBL/GenBank/DDBJ databases">
        <title>Whole genome sequence and analysis of Micromonospora rosaria DSM 803, which can produce antibacterial substance rosamicin.</title>
        <authorList>
            <person name="Yang H."/>
            <person name="He X."/>
            <person name="Zhu D."/>
        </authorList>
    </citation>
    <scope>NUCLEOTIDE SEQUENCE [LARGE SCALE GENOMIC DNA]</scope>
    <source>
        <strain evidence="2 3">DSM 803</strain>
    </source>
</reference>
<name>A0A136PQW5_9ACTN</name>
<accession>A0A136PQW5</accession>
<evidence type="ECO:0000313" key="2">
    <source>
        <dbReference type="EMBL" id="KXK60855.1"/>
    </source>
</evidence>
<keyword evidence="2" id="KW-0540">Nuclease</keyword>
<dbReference type="InterPro" id="IPR038717">
    <property type="entry name" value="Tc1-like_DDE_dom"/>
</dbReference>
<keyword evidence="2" id="KW-0378">Hydrolase</keyword>
<protein>
    <submittedName>
        <fullName evidence="2">DDE endonuclease</fullName>
    </submittedName>
</protein>
<gene>
    <name evidence="2" type="ORF">AWW66_16620</name>
</gene>
<dbReference type="InterPro" id="IPR036397">
    <property type="entry name" value="RNaseH_sf"/>
</dbReference>
<dbReference type="Pfam" id="PF13358">
    <property type="entry name" value="DDE_3"/>
    <property type="match status" value="1"/>
</dbReference>
<dbReference type="GO" id="GO:0003676">
    <property type="term" value="F:nucleic acid binding"/>
    <property type="evidence" value="ECO:0007669"/>
    <property type="project" value="InterPro"/>
</dbReference>
<proteinExistence type="predicted"/>
<dbReference type="Proteomes" id="UP000070620">
    <property type="component" value="Unassembled WGS sequence"/>
</dbReference>
<dbReference type="GO" id="GO:0004519">
    <property type="term" value="F:endonuclease activity"/>
    <property type="evidence" value="ECO:0007669"/>
    <property type="project" value="UniProtKB-KW"/>
</dbReference>
<keyword evidence="3" id="KW-1185">Reference proteome</keyword>
<comment type="caution">
    <text evidence="2">The sequence shown here is derived from an EMBL/GenBank/DDBJ whole genome shotgun (WGS) entry which is preliminary data.</text>
</comment>
<sequence length="145" mass="16321">MTCYKPGRRPRLIYRTITHRGRKGERRSFAEADYIALLDAAHQQLGGPIVLVWDNLNTHISAAMRQMIAARDWLTAIRLPAYAPDLNPTEGVWSHLKRSIGNLAVTGLDHLLAIIKNRLKRIQYRPDLLNSFLAHTGLTLDAGST</sequence>
<dbReference type="AlphaFoldDB" id="A0A136PQW5"/>
<keyword evidence="2" id="KW-0255">Endonuclease</keyword>
<evidence type="ECO:0000259" key="1">
    <source>
        <dbReference type="Pfam" id="PF13358"/>
    </source>
</evidence>
<evidence type="ECO:0000313" key="3">
    <source>
        <dbReference type="Proteomes" id="UP000070620"/>
    </source>
</evidence>
<feature type="domain" description="Tc1-like transposase DDE" evidence="1">
    <location>
        <begin position="31"/>
        <end position="102"/>
    </location>
</feature>
<dbReference type="EMBL" id="LRQV01000057">
    <property type="protein sequence ID" value="KXK60855.1"/>
    <property type="molecule type" value="Genomic_DNA"/>
</dbReference>